<feature type="transmembrane region" description="Helical" evidence="2">
    <location>
        <begin position="211"/>
        <end position="231"/>
    </location>
</feature>
<evidence type="ECO:0000313" key="4">
    <source>
        <dbReference type="Proteomes" id="UP000076078"/>
    </source>
</evidence>
<accession>A0A152A9D7</accession>
<dbReference type="OrthoDB" id="18639at2759"/>
<dbReference type="InterPro" id="IPR009637">
    <property type="entry name" value="GPR107/GPR108-like"/>
</dbReference>
<comment type="caution">
    <text evidence="3">The sequence shown here is derived from an EMBL/GenBank/DDBJ whole genome shotgun (WGS) entry which is preliminary data.</text>
</comment>
<dbReference type="InParanoid" id="A0A152A9D7"/>
<feature type="transmembrane region" description="Helical" evidence="2">
    <location>
        <begin position="391"/>
        <end position="413"/>
    </location>
</feature>
<dbReference type="GO" id="GO:0042147">
    <property type="term" value="P:retrograde transport, endosome to Golgi"/>
    <property type="evidence" value="ECO:0007669"/>
    <property type="project" value="TreeGrafter"/>
</dbReference>
<keyword evidence="2" id="KW-0812">Transmembrane</keyword>
<feature type="transmembrane region" description="Helical" evidence="2">
    <location>
        <begin position="419"/>
        <end position="440"/>
    </location>
</feature>
<evidence type="ECO:0008006" key="5">
    <source>
        <dbReference type="Google" id="ProtNLM"/>
    </source>
</evidence>
<proteinExistence type="predicted"/>
<dbReference type="PANTHER" id="PTHR21229:SF57">
    <property type="entry name" value="INTIMAL THICKNESS RELATED RECEPTOR IRP DOMAIN-CONTAINING PROTEIN"/>
    <property type="match status" value="1"/>
</dbReference>
<dbReference type="PANTHER" id="PTHR21229">
    <property type="entry name" value="LUNG SEVEN TRANSMEMBRANE RECEPTOR"/>
    <property type="match status" value="1"/>
</dbReference>
<organism evidence="3 4">
    <name type="scientific">Tieghemostelium lacteum</name>
    <name type="common">Slime mold</name>
    <name type="synonym">Dictyostelium lacteum</name>
    <dbReference type="NCBI Taxonomy" id="361077"/>
    <lineage>
        <taxon>Eukaryota</taxon>
        <taxon>Amoebozoa</taxon>
        <taxon>Evosea</taxon>
        <taxon>Eumycetozoa</taxon>
        <taxon>Dictyostelia</taxon>
        <taxon>Dictyosteliales</taxon>
        <taxon>Raperosteliaceae</taxon>
        <taxon>Tieghemostelium</taxon>
    </lineage>
</organism>
<sequence>MTIFITLIRVNQSMIYDRSFTIKGKYQLVEQFGFEQDGTIEIEIEGIEFEGPEPTTPPIKVNPTSQIPTSTAPPQLTISPLEDRGADMMMGPNGEDQTGDDSNGKISSPITYFNMTIWACKDREYQSLIGSSPSNFIENKLCGDYNAGNCPMQNITMVAGNTINFSIVDSDMYRIIILKCVDTRQVDVKLHYVLKNPGGHLSKGYLPLPKLYKYMSAIIVLVLFATISYWLRYRYYLNQIHYLLLFIVTLKFILIILTMYYWDGADTVGKFNTVLKYFQNLFFSFAETSFFASLFVLSRGWKITRPTLSVAESRTISLILLFLLSVLLFFSFYNDVYYFLSLMILYFFMMPKIFTNITKNIRVLESHLILSRYMNSNSQANYQLKKRVFKFLRSAIVLYLGAILFVNSIRIVMVWWLYYISYCVSEPMSVVMLLFLLFTFRPEISSPNIYLDSNLSDQMVIHDLSRSLEHLMNDNLDPISLASILESKTFDPKSCIIIQYPSHHSPLVLGFQDHSTQTPTTPIKKDE</sequence>
<dbReference type="FunCoup" id="A0A152A9D7">
    <property type="interactions" value="4"/>
</dbReference>
<reference evidence="3 4" key="1">
    <citation type="submission" date="2015-12" db="EMBL/GenBank/DDBJ databases">
        <title>Dictyostelia acquired genes for synthesis and detection of signals that induce cell-type specialization by lateral gene transfer from prokaryotes.</title>
        <authorList>
            <person name="Gloeckner G."/>
            <person name="Schaap P."/>
        </authorList>
    </citation>
    <scope>NUCLEOTIDE SEQUENCE [LARGE SCALE GENOMIC DNA]</scope>
    <source>
        <strain evidence="3 4">TK</strain>
    </source>
</reference>
<dbReference type="EMBL" id="LODT01000001">
    <property type="protein sequence ID" value="KYR02842.1"/>
    <property type="molecule type" value="Genomic_DNA"/>
</dbReference>
<feature type="region of interest" description="Disordered" evidence="1">
    <location>
        <begin position="64"/>
        <end position="104"/>
    </location>
</feature>
<name>A0A152A9D7_TIELA</name>
<dbReference type="GO" id="GO:0005829">
    <property type="term" value="C:cytosol"/>
    <property type="evidence" value="ECO:0007669"/>
    <property type="project" value="GOC"/>
</dbReference>
<dbReference type="GO" id="GO:0005794">
    <property type="term" value="C:Golgi apparatus"/>
    <property type="evidence" value="ECO:0007669"/>
    <property type="project" value="TreeGrafter"/>
</dbReference>
<feature type="compositionally biased region" description="Polar residues" evidence="1">
    <location>
        <begin position="64"/>
        <end position="78"/>
    </location>
</feature>
<gene>
    <name evidence="3" type="ORF">DLAC_00310</name>
</gene>
<dbReference type="AlphaFoldDB" id="A0A152A9D7"/>
<feature type="transmembrane region" description="Helical" evidence="2">
    <location>
        <begin position="243"/>
        <end position="262"/>
    </location>
</feature>
<feature type="transmembrane region" description="Helical" evidence="2">
    <location>
        <begin position="336"/>
        <end position="354"/>
    </location>
</feature>
<evidence type="ECO:0000256" key="1">
    <source>
        <dbReference type="SAM" id="MobiDB-lite"/>
    </source>
</evidence>
<protein>
    <recommendedName>
        <fullName evidence="5">Intimal thickness related receptor IRP domain-containing protein</fullName>
    </recommendedName>
</protein>
<dbReference type="GO" id="GO:0016020">
    <property type="term" value="C:membrane"/>
    <property type="evidence" value="ECO:0007669"/>
    <property type="project" value="InterPro"/>
</dbReference>
<evidence type="ECO:0000313" key="3">
    <source>
        <dbReference type="EMBL" id="KYR02842.1"/>
    </source>
</evidence>
<dbReference type="OMA" id="MMPKIFT"/>
<evidence type="ECO:0000256" key="2">
    <source>
        <dbReference type="SAM" id="Phobius"/>
    </source>
</evidence>
<feature type="transmembrane region" description="Helical" evidence="2">
    <location>
        <begin position="313"/>
        <end position="330"/>
    </location>
</feature>
<dbReference type="Proteomes" id="UP000076078">
    <property type="component" value="Unassembled WGS sequence"/>
</dbReference>
<keyword evidence="4" id="KW-1185">Reference proteome</keyword>
<keyword evidence="2" id="KW-0472">Membrane</keyword>
<feature type="transmembrane region" description="Helical" evidence="2">
    <location>
        <begin position="282"/>
        <end position="301"/>
    </location>
</feature>
<keyword evidence="2" id="KW-1133">Transmembrane helix</keyword>